<feature type="compositionally biased region" description="Basic and acidic residues" evidence="1">
    <location>
        <begin position="377"/>
        <end position="389"/>
    </location>
</feature>
<comment type="caution">
    <text evidence="2">The sequence shown here is derived from an EMBL/GenBank/DDBJ whole genome shotgun (WGS) entry which is preliminary data.</text>
</comment>
<evidence type="ECO:0000313" key="2">
    <source>
        <dbReference type="EMBL" id="OTF83873.1"/>
    </source>
</evidence>
<name>A0A1Y3BVN8_EURMA</name>
<organism evidence="2 3">
    <name type="scientific">Euroglyphus maynei</name>
    <name type="common">Mayne's house dust mite</name>
    <dbReference type="NCBI Taxonomy" id="6958"/>
    <lineage>
        <taxon>Eukaryota</taxon>
        <taxon>Metazoa</taxon>
        <taxon>Ecdysozoa</taxon>
        <taxon>Arthropoda</taxon>
        <taxon>Chelicerata</taxon>
        <taxon>Arachnida</taxon>
        <taxon>Acari</taxon>
        <taxon>Acariformes</taxon>
        <taxon>Sarcoptiformes</taxon>
        <taxon>Astigmata</taxon>
        <taxon>Psoroptidia</taxon>
        <taxon>Analgoidea</taxon>
        <taxon>Pyroglyphidae</taxon>
        <taxon>Pyroglyphinae</taxon>
        <taxon>Euroglyphus</taxon>
    </lineage>
</organism>
<dbReference type="OrthoDB" id="10481109at2759"/>
<feature type="region of interest" description="Disordered" evidence="1">
    <location>
        <begin position="377"/>
        <end position="423"/>
    </location>
</feature>
<proteinExistence type="predicted"/>
<accession>A0A1Y3BVN8</accession>
<feature type="compositionally biased region" description="Polar residues" evidence="1">
    <location>
        <begin position="393"/>
        <end position="402"/>
    </location>
</feature>
<evidence type="ECO:0008006" key="4">
    <source>
        <dbReference type="Google" id="ProtNLM"/>
    </source>
</evidence>
<feature type="non-terminal residue" evidence="2">
    <location>
        <position position="441"/>
    </location>
</feature>
<dbReference type="EMBL" id="MUJZ01001770">
    <property type="protein sequence ID" value="OTF83873.1"/>
    <property type="molecule type" value="Genomic_DNA"/>
</dbReference>
<dbReference type="AlphaFoldDB" id="A0A1Y3BVN8"/>
<evidence type="ECO:0000256" key="1">
    <source>
        <dbReference type="SAM" id="MobiDB-lite"/>
    </source>
</evidence>
<dbReference type="Proteomes" id="UP000194236">
    <property type="component" value="Unassembled WGS sequence"/>
</dbReference>
<gene>
    <name evidence="2" type="ORF">BLA29_002112</name>
</gene>
<evidence type="ECO:0000313" key="3">
    <source>
        <dbReference type="Proteomes" id="UP000194236"/>
    </source>
</evidence>
<reference evidence="2 3" key="1">
    <citation type="submission" date="2017-03" db="EMBL/GenBank/DDBJ databases">
        <title>Genome Survey of Euroglyphus maynei.</title>
        <authorList>
            <person name="Arlian L.G."/>
            <person name="Morgan M.S."/>
            <person name="Rider S.D."/>
        </authorList>
    </citation>
    <scope>NUCLEOTIDE SEQUENCE [LARGE SCALE GENOMIC DNA]</scope>
    <source>
        <strain evidence="2">Arlian Lab</strain>
        <tissue evidence="2">Whole body</tissue>
    </source>
</reference>
<keyword evidence="3" id="KW-1185">Reference proteome</keyword>
<sequence>MANNVLYGYLAFHGKDSKVKYPIRKRKITIGSARDCDLRLKKEPSNRQFVQLSIKQSSQNGWDYKLDICACKSCRFRENITIDDQKVFLDSISIQLKDGNVISIFGENFTFLQGKRLTSKIPVLKKNQLLNLYSTNSCGWSSKSNAKNSPFRIGSANRSKIPISDTSKLIDFDHSPVVKLKESTVNNDMIDNDEIMTEIDHDQSSKHDETFEVDPEKSALLKFSTPSPQMKIVVAKSLKSLLKTTPQLSTTPNRKSVVFNEFVEENHSEYDRRTGQLFSTKKLSRKLFPISSPDHQQTLSEQDELDSFLQHFCDEIDSAIASSTMANNDSTLRFYTVNESIMADDDQSQSEHSTIIGHHYVDKEPDQHDTWYDVDLDAEKPDTPVKPVDDYTENSLQQQPTTPMAEHDSNVDDSLPQPTTPKADYVTNIDFAVKKLQQPTT</sequence>
<protein>
    <recommendedName>
        <fullName evidence="4">FHA domain-containing protein</fullName>
    </recommendedName>
</protein>